<dbReference type="Pfam" id="PF00063">
    <property type="entry name" value="Myosin_head"/>
    <property type="match status" value="1"/>
</dbReference>
<organism evidence="8">
    <name type="scientific">Musca domestica</name>
    <name type="common">House fly</name>
    <dbReference type="NCBI Taxonomy" id="7370"/>
    <lineage>
        <taxon>Eukaryota</taxon>
        <taxon>Metazoa</taxon>
        <taxon>Ecdysozoa</taxon>
        <taxon>Arthropoda</taxon>
        <taxon>Hexapoda</taxon>
        <taxon>Insecta</taxon>
        <taxon>Pterygota</taxon>
        <taxon>Neoptera</taxon>
        <taxon>Endopterygota</taxon>
        <taxon>Diptera</taxon>
        <taxon>Brachycera</taxon>
        <taxon>Muscomorpha</taxon>
        <taxon>Muscoidea</taxon>
        <taxon>Muscidae</taxon>
        <taxon>Musca</taxon>
    </lineage>
</organism>
<sequence>MAMQHREVGVQDFVLLDEITTEKFMDNLRKRFQVGSIYTYIGEVCVSMNPYRQMNIYGPETIKKYKGRELFENQPHVFAIADAAYRILKQRQQDTCILISGESGAGKTEASKIIMKYIAAVTNIHGQNEIERVKNVLIQSNAILETFGNAKTNRNDNSSRFGKYMDIEFDYKADPVGGIVTNYLLEKSRVVQQQPGERNFHSFYQVS</sequence>
<keyword evidence="5 6" id="KW-0009">Actin-binding</keyword>
<dbReference type="EnsemblMetazoa" id="MDOA012301-RC">
    <property type="protein sequence ID" value="MDOA012301-PC"/>
    <property type="gene ID" value="MDOA012301"/>
</dbReference>
<evidence type="ECO:0000256" key="4">
    <source>
        <dbReference type="ARBA" id="ARBA00023175"/>
    </source>
</evidence>
<dbReference type="GO" id="GO:0005524">
    <property type="term" value="F:ATP binding"/>
    <property type="evidence" value="ECO:0007669"/>
    <property type="project" value="UniProtKB-UniRule"/>
</dbReference>
<feature type="domain" description="Myosin motor" evidence="7">
    <location>
        <begin position="8"/>
        <end position="207"/>
    </location>
</feature>
<dbReference type="InterPro" id="IPR027417">
    <property type="entry name" value="P-loop_NTPase"/>
</dbReference>
<name>A0A1I8N7A8_MUSDO</name>
<dbReference type="eggNOG" id="KOG0164">
    <property type="taxonomic scope" value="Eukaryota"/>
</dbReference>
<dbReference type="InterPro" id="IPR036961">
    <property type="entry name" value="Kinesin_motor_dom_sf"/>
</dbReference>
<reference evidence="8" key="1">
    <citation type="submission" date="2020-05" db="UniProtKB">
        <authorList>
            <consortium name="EnsemblMetazoa"/>
        </authorList>
    </citation>
    <scope>IDENTIFICATION</scope>
    <source>
        <strain evidence="8">Aabys</strain>
    </source>
</reference>
<dbReference type="GO" id="GO:0005886">
    <property type="term" value="C:plasma membrane"/>
    <property type="evidence" value="ECO:0007669"/>
    <property type="project" value="TreeGrafter"/>
</dbReference>
<gene>
    <name evidence="8" type="primary">101894566</name>
</gene>
<dbReference type="PANTHER" id="PTHR13140:SF713">
    <property type="entry name" value="UNCONVENTIONAL MYOSIN ID"/>
    <property type="match status" value="1"/>
</dbReference>
<dbReference type="EnsemblMetazoa" id="MDOA012301-RF">
    <property type="protein sequence ID" value="MDOA012301-PF"/>
    <property type="gene ID" value="MDOA012301"/>
</dbReference>
<keyword evidence="3 6" id="KW-0518">Myosin</keyword>
<accession>A0A1I8N7A8</accession>
<dbReference type="SUPFAM" id="SSF52540">
    <property type="entry name" value="P-loop containing nucleoside triphosphate hydrolases"/>
    <property type="match status" value="1"/>
</dbReference>
<dbReference type="GO" id="GO:0007015">
    <property type="term" value="P:actin filament organization"/>
    <property type="evidence" value="ECO:0007669"/>
    <property type="project" value="TreeGrafter"/>
</dbReference>
<dbReference type="InterPro" id="IPR001609">
    <property type="entry name" value="Myosin_head_motor_dom-like"/>
</dbReference>
<keyword evidence="2 6" id="KW-0067">ATP-binding</keyword>
<dbReference type="EnsemblMetazoa" id="MDOA012301-RB">
    <property type="protein sequence ID" value="MDOA012301-PB"/>
    <property type="gene ID" value="MDOA012301"/>
</dbReference>
<dbReference type="PANTHER" id="PTHR13140">
    <property type="entry name" value="MYOSIN"/>
    <property type="match status" value="1"/>
</dbReference>
<evidence type="ECO:0000259" key="7">
    <source>
        <dbReference type="PROSITE" id="PS51456"/>
    </source>
</evidence>
<dbReference type="VEuPathDB" id="VectorBase:MDOA012301"/>
<evidence type="ECO:0000256" key="3">
    <source>
        <dbReference type="ARBA" id="ARBA00023123"/>
    </source>
</evidence>
<dbReference type="SMART" id="SM00242">
    <property type="entry name" value="MYSc"/>
    <property type="match status" value="1"/>
</dbReference>
<evidence type="ECO:0000256" key="1">
    <source>
        <dbReference type="ARBA" id="ARBA00022741"/>
    </source>
</evidence>
<dbReference type="VEuPathDB" id="VectorBase:MDOMA2_012989"/>
<dbReference type="GO" id="GO:0016459">
    <property type="term" value="C:myosin complex"/>
    <property type="evidence" value="ECO:0007669"/>
    <property type="project" value="UniProtKB-KW"/>
</dbReference>
<evidence type="ECO:0000256" key="6">
    <source>
        <dbReference type="PROSITE-ProRule" id="PRU00782"/>
    </source>
</evidence>
<feature type="binding site" evidence="6">
    <location>
        <begin position="101"/>
        <end position="108"/>
    </location>
    <ligand>
        <name>ATP</name>
        <dbReference type="ChEBI" id="CHEBI:30616"/>
    </ligand>
</feature>
<evidence type="ECO:0000256" key="5">
    <source>
        <dbReference type="ARBA" id="ARBA00023203"/>
    </source>
</evidence>
<dbReference type="EnsemblMetazoa" id="MDOA012301-RE">
    <property type="protein sequence ID" value="MDOA012301-PE"/>
    <property type="gene ID" value="MDOA012301"/>
</dbReference>
<dbReference type="GO" id="GO:0030048">
    <property type="term" value="P:actin filament-based movement"/>
    <property type="evidence" value="ECO:0007669"/>
    <property type="project" value="TreeGrafter"/>
</dbReference>
<dbReference type="GO" id="GO:0000146">
    <property type="term" value="F:microfilament motor activity"/>
    <property type="evidence" value="ECO:0007669"/>
    <property type="project" value="TreeGrafter"/>
</dbReference>
<keyword evidence="4 6" id="KW-0505">Motor protein</keyword>
<protein>
    <recommendedName>
        <fullName evidence="7">Myosin motor domain-containing protein</fullName>
    </recommendedName>
</protein>
<dbReference type="STRING" id="7370.A0A1I8N7A8"/>
<comment type="similarity">
    <text evidence="6">Belongs to the TRAFAC class myosin-kinesin ATPase superfamily. Myosin family.</text>
</comment>
<dbReference type="GO" id="GO:0006897">
    <property type="term" value="P:endocytosis"/>
    <property type="evidence" value="ECO:0007669"/>
    <property type="project" value="TreeGrafter"/>
</dbReference>
<dbReference type="GO" id="GO:0005737">
    <property type="term" value="C:cytoplasm"/>
    <property type="evidence" value="ECO:0007669"/>
    <property type="project" value="TreeGrafter"/>
</dbReference>
<proteinExistence type="inferred from homology"/>
<dbReference type="AlphaFoldDB" id="A0A1I8N7A8"/>
<dbReference type="GO" id="GO:0005902">
    <property type="term" value="C:microvillus"/>
    <property type="evidence" value="ECO:0007669"/>
    <property type="project" value="TreeGrafter"/>
</dbReference>
<dbReference type="PRINTS" id="PR00193">
    <property type="entry name" value="MYOSINHEAVY"/>
</dbReference>
<dbReference type="EnsemblMetazoa" id="MDOA012301-RA">
    <property type="protein sequence ID" value="MDOA012301-PA"/>
    <property type="gene ID" value="MDOA012301"/>
</dbReference>
<keyword evidence="1 6" id="KW-0547">Nucleotide-binding</keyword>
<evidence type="ECO:0000256" key="2">
    <source>
        <dbReference type="ARBA" id="ARBA00022840"/>
    </source>
</evidence>
<evidence type="ECO:0000313" key="8">
    <source>
        <dbReference type="EnsemblMetazoa" id="MDOA012301-PB"/>
    </source>
</evidence>
<comment type="caution">
    <text evidence="6">Lacks conserved residue(s) required for the propagation of feature annotation.</text>
</comment>
<dbReference type="GO" id="GO:0051015">
    <property type="term" value="F:actin filament binding"/>
    <property type="evidence" value="ECO:0007669"/>
    <property type="project" value="TreeGrafter"/>
</dbReference>
<dbReference type="Gene3D" id="3.40.850.10">
    <property type="entry name" value="Kinesin motor domain"/>
    <property type="match status" value="1"/>
</dbReference>
<dbReference type="PROSITE" id="PS51456">
    <property type="entry name" value="MYOSIN_MOTOR"/>
    <property type="match status" value="1"/>
</dbReference>
<dbReference type="EnsemblMetazoa" id="MDOA012301-RD">
    <property type="protein sequence ID" value="MDOA012301-PD"/>
    <property type="gene ID" value="MDOA012301"/>
</dbReference>